<dbReference type="Proteomes" id="UP000476411">
    <property type="component" value="Chromosome"/>
</dbReference>
<gene>
    <name evidence="1" type="ORF">GWR21_12460</name>
</gene>
<organism evidence="1 2">
    <name type="scientific">Chitinophaga agri</name>
    <dbReference type="NCBI Taxonomy" id="2703787"/>
    <lineage>
        <taxon>Bacteria</taxon>
        <taxon>Pseudomonadati</taxon>
        <taxon>Bacteroidota</taxon>
        <taxon>Chitinophagia</taxon>
        <taxon>Chitinophagales</taxon>
        <taxon>Chitinophagaceae</taxon>
        <taxon>Chitinophaga</taxon>
    </lineage>
</organism>
<accession>A0A6B9ZDD5</accession>
<dbReference type="KEGG" id="chih:GWR21_12460"/>
<sequence length="132" mass="14764">MKRLTTILLAFLYITLTSGFTVNVHYCMGKLASLEFSSHENDQCNKCSKPEKKKKGKCCREEAKFCKADVSSHQLAKAQQSSEPAVKDLSLPVAIVPVPAISNTQPISHYDHGPPDDCKRIPLYIQYCTYLI</sequence>
<dbReference type="Pfam" id="PF26622">
    <property type="entry name" value="DUF8199"/>
    <property type="match status" value="1"/>
</dbReference>
<dbReference type="RefSeq" id="WP_162332072.1">
    <property type="nucleotide sequence ID" value="NZ_CP048113.1"/>
</dbReference>
<dbReference type="NCBIfam" id="NF047658">
    <property type="entry name" value="HYC_CC_PP"/>
    <property type="match status" value="1"/>
</dbReference>
<proteinExistence type="predicted"/>
<reference evidence="1 2" key="1">
    <citation type="submission" date="2020-01" db="EMBL/GenBank/DDBJ databases">
        <title>Complete genome sequence of Chitinophaga sp. H33E-04 isolated from quinoa roots.</title>
        <authorList>
            <person name="Weon H.-Y."/>
            <person name="Lee S.A."/>
        </authorList>
    </citation>
    <scope>NUCLEOTIDE SEQUENCE [LARGE SCALE GENOMIC DNA]</scope>
    <source>
        <strain evidence="1 2">H33E-04</strain>
    </source>
</reference>
<protein>
    <submittedName>
        <fullName evidence="1">Uncharacterized protein</fullName>
    </submittedName>
</protein>
<dbReference type="AlphaFoldDB" id="A0A6B9ZDD5"/>
<keyword evidence="2" id="KW-1185">Reference proteome</keyword>
<evidence type="ECO:0000313" key="1">
    <source>
        <dbReference type="EMBL" id="QHS60380.1"/>
    </source>
</evidence>
<dbReference type="InterPro" id="IPR058060">
    <property type="entry name" value="HYC_CC_PP"/>
</dbReference>
<dbReference type="EMBL" id="CP048113">
    <property type="protein sequence ID" value="QHS60380.1"/>
    <property type="molecule type" value="Genomic_DNA"/>
</dbReference>
<name>A0A6B9ZDD5_9BACT</name>
<evidence type="ECO:0000313" key="2">
    <source>
        <dbReference type="Proteomes" id="UP000476411"/>
    </source>
</evidence>
<dbReference type="InterPro" id="IPR058512">
    <property type="entry name" value="DUF8199"/>
</dbReference>